<dbReference type="InterPro" id="IPR051013">
    <property type="entry name" value="MBL_superfamily_lactonases"/>
</dbReference>
<dbReference type="InterPro" id="IPR036866">
    <property type="entry name" value="RibonucZ/Hydroxyglut_hydro"/>
</dbReference>
<dbReference type="EMBL" id="JBHSRD010000008">
    <property type="protein sequence ID" value="MFC6008887.1"/>
    <property type="molecule type" value="Genomic_DNA"/>
</dbReference>
<evidence type="ECO:0000256" key="5">
    <source>
        <dbReference type="ARBA" id="ARBA00022833"/>
    </source>
</evidence>
<feature type="domain" description="Metallo-beta-lactamase" evidence="6">
    <location>
        <begin position="32"/>
        <end position="223"/>
    </location>
</feature>
<dbReference type="InterPro" id="IPR001279">
    <property type="entry name" value="Metallo-B-lactamas"/>
</dbReference>
<dbReference type="Proteomes" id="UP001596189">
    <property type="component" value="Unassembled WGS sequence"/>
</dbReference>
<dbReference type="CDD" id="cd07729">
    <property type="entry name" value="AHL_lactonase_MBL-fold"/>
    <property type="match status" value="1"/>
</dbReference>
<evidence type="ECO:0000256" key="1">
    <source>
        <dbReference type="ARBA" id="ARBA00001947"/>
    </source>
</evidence>
<dbReference type="RefSeq" id="WP_345717424.1">
    <property type="nucleotide sequence ID" value="NZ_BAABFP010000007.1"/>
</dbReference>
<evidence type="ECO:0000256" key="3">
    <source>
        <dbReference type="ARBA" id="ARBA00022723"/>
    </source>
</evidence>
<evidence type="ECO:0000313" key="7">
    <source>
        <dbReference type="EMBL" id="MFC6008887.1"/>
    </source>
</evidence>
<dbReference type="Gene3D" id="3.60.15.10">
    <property type="entry name" value="Ribonuclease Z/Hydroxyacylglutathione hydrolase-like"/>
    <property type="match status" value="1"/>
</dbReference>
<keyword evidence="8" id="KW-1185">Reference proteome</keyword>
<keyword evidence="5" id="KW-0862">Zinc</keyword>
<name>A0ABW1JJ37_9ACTN</name>
<organism evidence="7 8">
    <name type="scientific">Angustibacter luteus</name>
    <dbReference type="NCBI Taxonomy" id="658456"/>
    <lineage>
        <taxon>Bacteria</taxon>
        <taxon>Bacillati</taxon>
        <taxon>Actinomycetota</taxon>
        <taxon>Actinomycetes</taxon>
        <taxon>Kineosporiales</taxon>
        <taxon>Kineosporiaceae</taxon>
    </lineage>
</organism>
<keyword evidence="3" id="KW-0479">Metal-binding</keyword>
<proteinExistence type="inferred from homology"/>
<reference evidence="8" key="1">
    <citation type="journal article" date="2019" name="Int. J. Syst. Evol. Microbiol.">
        <title>The Global Catalogue of Microorganisms (GCM) 10K type strain sequencing project: providing services to taxonomists for standard genome sequencing and annotation.</title>
        <authorList>
            <consortium name="The Broad Institute Genomics Platform"/>
            <consortium name="The Broad Institute Genome Sequencing Center for Infectious Disease"/>
            <person name="Wu L."/>
            <person name="Ma J."/>
        </authorList>
    </citation>
    <scope>NUCLEOTIDE SEQUENCE [LARGE SCALE GENOMIC DNA]</scope>
    <source>
        <strain evidence="8">KACC 14249</strain>
    </source>
</reference>
<dbReference type="Pfam" id="PF00753">
    <property type="entry name" value="Lactamase_B"/>
    <property type="match status" value="1"/>
</dbReference>
<dbReference type="SUPFAM" id="SSF56281">
    <property type="entry name" value="Metallo-hydrolase/oxidoreductase"/>
    <property type="match status" value="1"/>
</dbReference>
<keyword evidence="4" id="KW-0378">Hydrolase</keyword>
<evidence type="ECO:0000256" key="2">
    <source>
        <dbReference type="ARBA" id="ARBA00007749"/>
    </source>
</evidence>
<dbReference type="SMART" id="SM00849">
    <property type="entry name" value="Lactamase_B"/>
    <property type="match status" value="1"/>
</dbReference>
<sequence length="231" mass="25257">MPAMADRIDRLHLGSFLRPGEETVDGRPRAEVVLAYLVHHPDGLLLLDTGMGSHPEVDAHYRPWRRDLRDALQQHGVTPHDIALVVNCHLHFDHCGGNPLFAGTPIVAQRRERELADGHEYTLPELVDFSGVRYELLDGDSELLPGVHVLATPGHTAGHQSLAVRTANGTVVLAGQSHDQASQFTADAAAAQWPGPPVADLPAPPEWMDDVLALDPRRVLFAHDQAVWEPS</sequence>
<comment type="similarity">
    <text evidence="2">Belongs to the metallo-beta-lactamase superfamily.</text>
</comment>
<evidence type="ECO:0000313" key="8">
    <source>
        <dbReference type="Proteomes" id="UP001596189"/>
    </source>
</evidence>
<evidence type="ECO:0000256" key="4">
    <source>
        <dbReference type="ARBA" id="ARBA00022801"/>
    </source>
</evidence>
<gene>
    <name evidence="7" type="ORF">ACFQDO_17270</name>
</gene>
<evidence type="ECO:0000259" key="6">
    <source>
        <dbReference type="SMART" id="SM00849"/>
    </source>
</evidence>
<accession>A0ABW1JJ37</accession>
<comment type="caution">
    <text evidence="7">The sequence shown here is derived from an EMBL/GenBank/DDBJ whole genome shotgun (WGS) entry which is preliminary data.</text>
</comment>
<dbReference type="PANTHER" id="PTHR42978">
    <property type="entry name" value="QUORUM-QUENCHING LACTONASE YTNP-RELATED-RELATED"/>
    <property type="match status" value="1"/>
</dbReference>
<dbReference type="PANTHER" id="PTHR42978:SF2">
    <property type="entry name" value="102 KBASES UNSTABLE REGION: FROM 1 TO 119443"/>
    <property type="match status" value="1"/>
</dbReference>
<protein>
    <submittedName>
        <fullName evidence="7">N-acyl homoserine lactonase family protein</fullName>
    </submittedName>
</protein>
<comment type="cofactor">
    <cofactor evidence="1">
        <name>Zn(2+)</name>
        <dbReference type="ChEBI" id="CHEBI:29105"/>
    </cofactor>
</comment>